<comment type="caution">
    <text evidence="2">The sequence shown here is derived from an EMBL/GenBank/DDBJ whole genome shotgun (WGS) entry which is preliminary data.</text>
</comment>
<evidence type="ECO:0000313" key="2">
    <source>
        <dbReference type="EMBL" id="KZL69025.1"/>
    </source>
</evidence>
<dbReference type="Proteomes" id="UP000076584">
    <property type="component" value="Unassembled WGS sequence"/>
</dbReference>
<proteinExistence type="predicted"/>
<reference evidence="2 3" key="1">
    <citation type="submission" date="2015-06" db="EMBL/GenBank/DDBJ databases">
        <title>Survival trade-offs in plant roots during colonization by closely related pathogenic and mutualistic fungi.</title>
        <authorList>
            <person name="Hacquard S."/>
            <person name="Kracher B."/>
            <person name="Hiruma K."/>
            <person name="Weinman A."/>
            <person name="Muench P."/>
            <person name="Garrido Oter R."/>
            <person name="Ver Loren van Themaat E."/>
            <person name="Dallerey J.-F."/>
            <person name="Damm U."/>
            <person name="Henrissat B."/>
            <person name="Lespinet O."/>
            <person name="Thon M."/>
            <person name="Kemen E."/>
            <person name="McHardy A.C."/>
            <person name="Schulze-Lefert P."/>
            <person name="O'Connell R.J."/>
        </authorList>
    </citation>
    <scope>NUCLEOTIDE SEQUENCE [LARGE SCALE GENOMIC DNA]</scope>
    <source>
        <strain evidence="2 3">MAFF 238704</strain>
    </source>
</reference>
<organism evidence="2 3">
    <name type="scientific">Colletotrichum incanum</name>
    <name type="common">Soybean anthracnose fungus</name>
    <dbReference type="NCBI Taxonomy" id="1573173"/>
    <lineage>
        <taxon>Eukaryota</taxon>
        <taxon>Fungi</taxon>
        <taxon>Dikarya</taxon>
        <taxon>Ascomycota</taxon>
        <taxon>Pezizomycotina</taxon>
        <taxon>Sordariomycetes</taxon>
        <taxon>Hypocreomycetidae</taxon>
        <taxon>Glomerellales</taxon>
        <taxon>Glomerellaceae</taxon>
        <taxon>Colletotrichum</taxon>
        <taxon>Colletotrichum spaethianum species complex</taxon>
    </lineage>
</organism>
<feature type="region of interest" description="Disordered" evidence="1">
    <location>
        <begin position="1"/>
        <end position="29"/>
    </location>
</feature>
<protein>
    <submittedName>
        <fullName evidence="2">Uncharacterized protein</fullName>
    </submittedName>
</protein>
<evidence type="ECO:0000256" key="1">
    <source>
        <dbReference type="SAM" id="MobiDB-lite"/>
    </source>
</evidence>
<name>A0A166RBF0_COLIC</name>
<gene>
    <name evidence="2" type="ORF">CI238_03065</name>
</gene>
<feature type="compositionally biased region" description="Basic and acidic residues" evidence="1">
    <location>
        <begin position="1"/>
        <end position="12"/>
    </location>
</feature>
<dbReference type="AlphaFoldDB" id="A0A166RBF0"/>
<evidence type="ECO:0000313" key="3">
    <source>
        <dbReference type="Proteomes" id="UP000076584"/>
    </source>
</evidence>
<sequence length="115" mass="13384">MDRGRKWEDRKSGGPSTRGDFRDSPGTSGYMRRVQMRCHADAMFLLSRQWLNRASSHRNKDLKMPMNTAVRPRGDSVLEARIARSVAIQRYHERRLGCHCLSLQSRRKRANISLE</sequence>
<dbReference type="EMBL" id="LFIW01002494">
    <property type="protein sequence ID" value="KZL69025.1"/>
    <property type="molecule type" value="Genomic_DNA"/>
</dbReference>
<accession>A0A166RBF0</accession>
<keyword evidence="3" id="KW-1185">Reference proteome</keyword>